<dbReference type="Pfam" id="PF04807">
    <property type="entry name" value="Gemini_AC4_5"/>
    <property type="match status" value="1"/>
</dbReference>
<dbReference type="EMBL" id="MN508245">
    <property type="protein sequence ID" value="QHA25141.1"/>
    <property type="molecule type" value="Genomic_DNA"/>
</dbReference>
<gene>
    <name evidence="2" type="primary">AC5</name>
</gene>
<accession>A0A6B9KJ08</accession>
<organism evidence="2">
    <name type="scientific">Tomato yellow spot virus</name>
    <dbReference type="NCBI Taxonomy" id="365523"/>
    <lineage>
        <taxon>Viruses</taxon>
        <taxon>Monodnaviria</taxon>
        <taxon>Shotokuvirae</taxon>
        <taxon>Cressdnaviricota</taxon>
        <taxon>Repensiviricetes</taxon>
        <taxon>Geplafuvirales</taxon>
        <taxon>Geminiviridae</taxon>
        <taxon>Begomovirus</taxon>
        <taxon>Begomovirus solanumflavusmaculae</taxon>
    </lineage>
</organism>
<protein>
    <submittedName>
        <fullName evidence="2">AC5 protein</fullName>
    </submittedName>
</protein>
<sequence>MIVDHMIVDLPEPLDQRLLIAGILSTGDLGIELVHDLETITEIVLHGCSTGLVVEHVKHLTKIHWRSIRSTVPDQPEHAAVRVVLELDILVHPYLA</sequence>
<proteinExistence type="predicted"/>
<evidence type="ECO:0000313" key="3">
    <source>
        <dbReference type="EMBL" id="QHA25141.1"/>
    </source>
</evidence>
<name>A0A6B9KJ08_9GEMI</name>
<evidence type="ECO:0000313" key="2">
    <source>
        <dbReference type="EMBL" id="QHA25133.1"/>
    </source>
</evidence>
<feature type="domain" description="Geminivirus AC4/5 conserved" evidence="1">
    <location>
        <begin position="42"/>
        <end position="74"/>
    </location>
</feature>
<evidence type="ECO:0000259" key="1">
    <source>
        <dbReference type="Pfam" id="PF04807"/>
    </source>
</evidence>
<dbReference type="InterPro" id="IPR006892">
    <property type="entry name" value="Gemini_AC4_5_cons_dom_1"/>
</dbReference>
<dbReference type="EMBL" id="MN508243">
    <property type="protein sequence ID" value="QHA25133.1"/>
    <property type="molecule type" value="Genomic_DNA"/>
</dbReference>
<reference evidence="2" key="1">
    <citation type="journal article" date="2020" name="Viruses">
        <title>Reconstruction and Characterization of Full-Length Begomovirus and Alphasatellite Genomes Infecting Pepper through Metagenomics.</title>
        <authorList>
            <person name="Bornancini V.A."/>
            <person name="Irazoqui J.M."/>
            <person name="Flores C.R."/>
            <person name="Vaghi Medina C.G."/>
            <person name="Amadio A.F."/>
            <person name="Lopez Lambertini P.M."/>
        </authorList>
    </citation>
    <scope>NUCLEOTIDE SEQUENCE</scope>
    <source>
        <strain evidence="2">AR:Salta:Pichanal:Pepper267:2007</strain>
        <strain evidence="3">AR:Salta:Pichanal:Pepper269:2007</strain>
    </source>
</reference>